<dbReference type="HOGENOM" id="CLU_1912010_0_0_1"/>
<keyword evidence="2" id="KW-1185">Reference proteome</keyword>
<accession>W1NPW4</accession>
<name>W1NPW4_AMBTC</name>
<proteinExistence type="predicted"/>
<dbReference type="AlphaFoldDB" id="W1NPW4"/>
<reference evidence="2" key="1">
    <citation type="journal article" date="2013" name="Science">
        <title>The Amborella genome and the evolution of flowering plants.</title>
        <authorList>
            <consortium name="Amborella Genome Project"/>
        </authorList>
    </citation>
    <scope>NUCLEOTIDE SEQUENCE [LARGE SCALE GENOMIC DNA]</scope>
</reference>
<dbReference type="Gramene" id="ERM97438">
    <property type="protein sequence ID" value="ERM97438"/>
    <property type="gene ID" value="AMTR_s00124p00045850"/>
</dbReference>
<dbReference type="EMBL" id="KI396338">
    <property type="protein sequence ID" value="ERM97438.1"/>
    <property type="molecule type" value="Genomic_DNA"/>
</dbReference>
<feature type="non-terminal residue" evidence="1">
    <location>
        <position position="1"/>
    </location>
</feature>
<protein>
    <submittedName>
        <fullName evidence="1">Uncharacterized protein</fullName>
    </submittedName>
</protein>
<dbReference type="Proteomes" id="UP000017836">
    <property type="component" value="Unassembled WGS sequence"/>
</dbReference>
<sequence length="133" mass="15631">WQLGYRDDYRDAGTVAWTSRRLPRRMFGCRDDCLDNEMAAWMLRRLLECQDGRLDVDIVPWMPRQLPRCRHGCLDVETAAWTTRRLLRCRDGCLDCLDDPSFSSLLVTFFLNYNICLCLCDVVHRNGTVRLPN</sequence>
<evidence type="ECO:0000313" key="2">
    <source>
        <dbReference type="Proteomes" id="UP000017836"/>
    </source>
</evidence>
<organism evidence="1 2">
    <name type="scientific">Amborella trichopoda</name>
    <dbReference type="NCBI Taxonomy" id="13333"/>
    <lineage>
        <taxon>Eukaryota</taxon>
        <taxon>Viridiplantae</taxon>
        <taxon>Streptophyta</taxon>
        <taxon>Embryophyta</taxon>
        <taxon>Tracheophyta</taxon>
        <taxon>Spermatophyta</taxon>
        <taxon>Magnoliopsida</taxon>
        <taxon>Amborellales</taxon>
        <taxon>Amborellaceae</taxon>
        <taxon>Amborella</taxon>
    </lineage>
</organism>
<evidence type="ECO:0000313" key="1">
    <source>
        <dbReference type="EMBL" id="ERM97438.1"/>
    </source>
</evidence>
<gene>
    <name evidence="1" type="ORF">AMTR_s00124p00045850</name>
</gene>